<keyword evidence="11" id="KW-1185">Reference proteome</keyword>
<feature type="region of interest" description="Disordered" evidence="8">
    <location>
        <begin position="482"/>
        <end position="503"/>
    </location>
</feature>
<keyword evidence="6" id="KW-0539">Nucleus</keyword>
<evidence type="ECO:0000256" key="7">
    <source>
        <dbReference type="ARBA" id="ARBA00023306"/>
    </source>
</evidence>
<comment type="subcellular location">
    <subcellularLocation>
        <location evidence="2">Chromosome</location>
    </subcellularLocation>
    <subcellularLocation>
        <location evidence="1">Nucleus</location>
    </subcellularLocation>
</comment>
<dbReference type="EMBL" id="AP029263">
    <property type="protein sequence ID" value="BFF91778.1"/>
    <property type="molecule type" value="Genomic_DNA"/>
</dbReference>
<keyword evidence="5" id="KW-0498">Mitosis</keyword>
<evidence type="ECO:0000259" key="9">
    <source>
        <dbReference type="Pfam" id="PF09666"/>
    </source>
</evidence>
<evidence type="ECO:0000256" key="6">
    <source>
        <dbReference type="ARBA" id="ARBA00023242"/>
    </source>
</evidence>
<evidence type="ECO:0000313" key="11">
    <source>
        <dbReference type="Proteomes" id="UP001500889"/>
    </source>
</evidence>
<evidence type="ECO:0000256" key="5">
    <source>
        <dbReference type="ARBA" id="ARBA00022776"/>
    </source>
</evidence>
<dbReference type="InterPro" id="IPR057261">
    <property type="entry name" value="Sororin-like_M"/>
</dbReference>
<feature type="compositionally biased region" description="Basic and acidic residues" evidence="8">
    <location>
        <begin position="175"/>
        <end position="185"/>
    </location>
</feature>
<feature type="region of interest" description="Disordered" evidence="8">
    <location>
        <begin position="582"/>
        <end position="607"/>
    </location>
</feature>
<gene>
    <name evidence="10" type="ORF">DMAD_09991</name>
</gene>
<feature type="compositionally biased region" description="Basic and acidic residues" evidence="8">
    <location>
        <begin position="722"/>
        <end position="734"/>
    </location>
</feature>
<dbReference type="AlphaFoldDB" id="A0AAU9F7T8"/>
<feature type="compositionally biased region" description="Basic residues" evidence="8">
    <location>
        <begin position="775"/>
        <end position="786"/>
    </location>
</feature>
<feature type="region of interest" description="Disordered" evidence="8">
    <location>
        <begin position="709"/>
        <end position="797"/>
    </location>
</feature>
<keyword evidence="3" id="KW-0158">Chromosome</keyword>
<dbReference type="GO" id="GO:0005694">
    <property type="term" value="C:chromosome"/>
    <property type="evidence" value="ECO:0007669"/>
    <property type="project" value="UniProtKB-SubCell"/>
</dbReference>
<feature type="domain" description="Sororin-like middle region" evidence="9">
    <location>
        <begin position="610"/>
        <end position="664"/>
    </location>
</feature>
<evidence type="ECO:0000313" key="10">
    <source>
        <dbReference type="EMBL" id="BFF91778.1"/>
    </source>
</evidence>
<dbReference type="Pfam" id="PF09666">
    <property type="entry name" value="Sororin_middle"/>
    <property type="match status" value="2"/>
</dbReference>
<dbReference type="GO" id="GO:0051301">
    <property type="term" value="P:cell division"/>
    <property type="evidence" value="ECO:0007669"/>
    <property type="project" value="UniProtKB-KW"/>
</dbReference>
<feature type="domain" description="Sororin-like middle region" evidence="9">
    <location>
        <begin position="494"/>
        <end position="608"/>
    </location>
</feature>
<evidence type="ECO:0000256" key="1">
    <source>
        <dbReference type="ARBA" id="ARBA00004123"/>
    </source>
</evidence>
<evidence type="ECO:0000256" key="4">
    <source>
        <dbReference type="ARBA" id="ARBA00022618"/>
    </source>
</evidence>
<proteinExistence type="predicted"/>
<evidence type="ECO:0000256" key="8">
    <source>
        <dbReference type="SAM" id="MobiDB-lite"/>
    </source>
</evidence>
<name>A0AAU9F7T8_DROMD</name>
<accession>A0AAU9F7T8</accession>
<feature type="compositionally biased region" description="Low complexity" evidence="8">
    <location>
        <begin position="158"/>
        <end position="172"/>
    </location>
</feature>
<dbReference type="Proteomes" id="UP001500889">
    <property type="component" value="Chromosome O"/>
</dbReference>
<feature type="compositionally biased region" description="Acidic residues" evidence="8">
    <location>
        <begin position="753"/>
        <end position="762"/>
    </location>
</feature>
<feature type="region of interest" description="Disordered" evidence="8">
    <location>
        <begin position="158"/>
        <end position="191"/>
    </location>
</feature>
<keyword evidence="7" id="KW-0131">Cell cycle</keyword>
<dbReference type="GO" id="GO:0005634">
    <property type="term" value="C:nucleus"/>
    <property type="evidence" value="ECO:0007669"/>
    <property type="project" value="UniProtKB-SubCell"/>
</dbReference>
<evidence type="ECO:0000256" key="3">
    <source>
        <dbReference type="ARBA" id="ARBA00022454"/>
    </source>
</evidence>
<evidence type="ECO:0000256" key="2">
    <source>
        <dbReference type="ARBA" id="ARBA00004286"/>
    </source>
</evidence>
<organism evidence="10 11">
    <name type="scientific">Drosophila madeirensis</name>
    <name type="common">Fruit fly</name>
    <dbReference type="NCBI Taxonomy" id="30013"/>
    <lineage>
        <taxon>Eukaryota</taxon>
        <taxon>Metazoa</taxon>
        <taxon>Ecdysozoa</taxon>
        <taxon>Arthropoda</taxon>
        <taxon>Hexapoda</taxon>
        <taxon>Insecta</taxon>
        <taxon>Pterygota</taxon>
        <taxon>Neoptera</taxon>
        <taxon>Endopterygota</taxon>
        <taxon>Diptera</taxon>
        <taxon>Brachycera</taxon>
        <taxon>Muscomorpha</taxon>
        <taxon>Ephydroidea</taxon>
        <taxon>Drosophilidae</taxon>
        <taxon>Drosophila</taxon>
        <taxon>Sophophora</taxon>
    </lineage>
</organism>
<keyword evidence="4" id="KW-0132">Cell division</keyword>
<feature type="compositionally biased region" description="Basic and acidic residues" evidence="8">
    <location>
        <begin position="763"/>
        <end position="774"/>
    </location>
</feature>
<sequence>MAGTPTTMPDIRRCVVKVKRIKPNESVISKGKESISKLKGGNISSLDAIACDASVFQPCSNSTMRVAKTPKAQKMNVTAANLTSANITPLRIRLKRLRLPSPKLVETATATTVQPAITSPVQVNRRPLTKPAEAETNTSVQSITPVRVRIKRLPVARPAETATAAQRTTTQASEQGRRFFHRDQPPTRTRSSVTRNVYEFLSQSQIEDDKCREDPAADIIKKMVKAGKACVMVRSKKDGKLRAKPTKKVRPVGKRRQCSLKNLENAKPKEDTIVEQMPMAAPLSPIPEPHHDVDSSDVEAPIAVPFEVSVSVHSPPQARFSVQRKSSSMQHLPSPSAVDGAYSHLARSVLLHETKTHDPQNSMERRRQLVNMARKFVSTPINRKSPNSNVTASAISPIPRQTVLVSPSGGASPWRVSDESAMPNTFVFGFNTSQLPSYSSDHIQRRRHVYVPDEAAEAAPVEEPTEQNLANDESICPALHAHSLGSNANDSNEENMTPPAGAHKTLTTSNDQEDVENIENVVHLPNPRRTLQERAPLKDINILDVVMLPSWKKNTQNTTITPTKATTPARTSSLATQSFGFDEFLEQEESPRRSSPPAKRKETLHTPSKCGNLFGFEEFIEEDESAACSSQAAGKQNDTLHEKLQRLKELRPTGKELPQVSNATLSRSVECFGELEPRQRDIRDVMCSTMLAAETPKRQAALAADASAALFRDSDPEPETTFDEKTHRRTYVKEKPKRKRKQRVQVLYIDSGSSEDEDGENEPDSRDNSVDSPKKRAPGPPHKRSRKDMEHEAKMQQFITSFNKECEEVQQFPMVIE</sequence>
<protein>
    <submittedName>
        <fullName evidence="10">Protein dalmatian</fullName>
    </submittedName>
</protein>
<reference evidence="10 11" key="1">
    <citation type="submission" date="2024-02" db="EMBL/GenBank/DDBJ databases">
        <title>A chromosome-level genome assembly of Drosophila madeirensis, a fruit fly species endemic to Madeira island.</title>
        <authorList>
            <person name="Tomihara K."/>
            <person name="Llopart A."/>
            <person name="Yamamoto D."/>
        </authorList>
    </citation>
    <scope>NUCLEOTIDE SEQUENCE [LARGE SCALE GENOMIC DNA]</scope>
    <source>
        <strain evidence="10 11">RF1</strain>
    </source>
</reference>